<gene>
    <name evidence="2" type="ORF">JEM65_15955</name>
</gene>
<dbReference type="Gene3D" id="3.40.630.30">
    <property type="match status" value="1"/>
</dbReference>
<evidence type="ECO:0000259" key="1">
    <source>
        <dbReference type="PROSITE" id="PS51186"/>
    </source>
</evidence>
<proteinExistence type="predicted"/>
<keyword evidence="3" id="KW-1185">Reference proteome</keyword>
<reference evidence="2 3" key="1">
    <citation type="submission" date="2020-09" db="EMBL/GenBank/DDBJ databases">
        <title>Draft genome of Gelidibacter salicanalis PAMC21136.</title>
        <authorList>
            <person name="Park H."/>
        </authorList>
    </citation>
    <scope>NUCLEOTIDE SEQUENCE [LARGE SCALE GENOMIC DNA]</scope>
    <source>
        <strain evidence="2 3">PAMC21136</strain>
    </source>
</reference>
<evidence type="ECO:0000313" key="3">
    <source>
        <dbReference type="Proteomes" id="UP000662373"/>
    </source>
</evidence>
<dbReference type="RefSeq" id="WP_199601631.1">
    <property type="nucleotide sequence ID" value="NZ_JAEHJZ010000039.1"/>
</dbReference>
<dbReference type="Proteomes" id="UP000662373">
    <property type="component" value="Unassembled WGS sequence"/>
</dbReference>
<evidence type="ECO:0000313" key="2">
    <source>
        <dbReference type="EMBL" id="MBJ7882129.1"/>
    </source>
</evidence>
<dbReference type="InterPro" id="IPR039143">
    <property type="entry name" value="GNPNAT1-like"/>
</dbReference>
<dbReference type="InterPro" id="IPR016181">
    <property type="entry name" value="Acyl_CoA_acyltransferase"/>
</dbReference>
<dbReference type="PANTHER" id="PTHR13355">
    <property type="entry name" value="GLUCOSAMINE 6-PHOSPHATE N-ACETYLTRANSFERASE"/>
    <property type="match status" value="1"/>
</dbReference>
<dbReference type="AlphaFoldDB" id="A0A934KRD6"/>
<dbReference type="GO" id="GO:0004343">
    <property type="term" value="F:glucosamine 6-phosphate N-acetyltransferase activity"/>
    <property type="evidence" value="ECO:0007669"/>
    <property type="project" value="TreeGrafter"/>
</dbReference>
<organism evidence="2 3">
    <name type="scientific">Gelidibacter salicanalis</name>
    <dbReference type="NCBI Taxonomy" id="291193"/>
    <lineage>
        <taxon>Bacteria</taxon>
        <taxon>Pseudomonadati</taxon>
        <taxon>Bacteroidota</taxon>
        <taxon>Flavobacteriia</taxon>
        <taxon>Flavobacteriales</taxon>
        <taxon>Flavobacteriaceae</taxon>
        <taxon>Gelidibacter</taxon>
    </lineage>
</organism>
<dbReference type="SUPFAM" id="SSF55729">
    <property type="entry name" value="Acyl-CoA N-acyltransferases (Nat)"/>
    <property type="match status" value="1"/>
</dbReference>
<dbReference type="EMBL" id="JAEHJZ010000039">
    <property type="protein sequence ID" value="MBJ7882129.1"/>
    <property type="molecule type" value="Genomic_DNA"/>
</dbReference>
<dbReference type="Pfam" id="PF00583">
    <property type="entry name" value="Acetyltransf_1"/>
    <property type="match status" value="1"/>
</dbReference>
<feature type="domain" description="N-acetyltransferase" evidence="1">
    <location>
        <begin position="1"/>
        <end position="142"/>
    </location>
</feature>
<dbReference type="PROSITE" id="PS51186">
    <property type="entry name" value="GNAT"/>
    <property type="match status" value="1"/>
</dbReference>
<name>A0A934KRD6_9FLAO</name>
<dbReference type="PANTHER" id="PTHR13355:SF11">
    <property type="entry name" value="GLUCOSAMINE 6-PHOSPHATE N-ACETYLTRANSFERASE"/>
    <property type="match status" value="1"/>
</dbReference>
<accession>A0A934KRD6</accession>
<dbReference type="InterPro" id="IPR000182">
    <property type="entry name" value="GNAT_dom"/>
</dbReference>
<protein>
    <submittedName>
        <fullName evidence="2">GNAT family N-acetyltransferase</fullName>
    </submittedName>
</protein>
<dbReference type="CDD" id="cd04301">
    <property type="entry name" value="NAT_SF"/>
    <property type="match status" value="1"/>
</dbReference>
<comment type="caution">
    <text evidence="2">The sequence shown here is derived from an EMBL/GenBank/DDBJ whole genome shotgun (WGS) entry which is preliminary data.</text>
</comment>
<sequence>MKIYKLTLVTDVVVEAFANLIPQLAPSCQLPTKEDLKAIVNSKHTLLFMAEENNEILGTMTLVLNKIPTGDKVWIEDVVVDQSARGKGVGVKLIQFSIDYAKTEKLMSINLTSSPDRVAANQLYQKLGFIQRETNVYRLTIK</sequence>